<evidence type="ECO:0000256" key="3">
    <source>
        <dbReference type="ARBA" id="ARBA00009794"/>
    </source>
</evidence>
<keyword evidence="7" id="KW-0653">Protein transport</keyword>
<evidence type="ECO:0000259" key="11">
    <source>
        <dbReference type="Pfam" id="PF21192"/>
    </source>
</evidence>
<evidence type="ECO:0000256" key="2">
    <source>
        <dbReference type="ARBA" id="ARBA00004496"/>
    </source>
</evidence>
<feature type="region of interest" description="Disordered" evidence="9">
    <location>
        <begin position="491"/>
        <end position="540"/>
    </location>
</feature>
<dbReference type="GO" id="GO:0005737">
    <property type="term" value="C:cytoplasm"/>
    <property type="evidence" value="ECO:0007669"/>
    <property type="project" value="UniProtKB-SubCell"/>
</dbReference>
<feature type="compositionally biased region" description="Acidic residues" evidence="9">
    <location>
        <begin position="637"/>
        <end position="646"/>
    </location>
</feature>
<evidence type="ECO:0000259" key="10">
    <source>
        <dbReference type="Pfam" id="PF04981"/>
    </source>
</evidence>
<comment type="subcellular location">
    <subcellularLocation>
        <location evidence="2">Cytoplasm</location>
    </subcellularLocation>
    <subcellularLocation>
        <location evidence="1">Nucleus</location>
    </subcellularLocation>
</comment>
<evidence type="ECO:0000256" key="8">
    <source>
        <dbReference type="ARBA" id="ARBA00023242"/>
    </source>
</evidence>
<evidence type="ECO:0000313" key="12">
    <source>
        <dbReference type="EMBL" id="CAE4611786.1"/>
    </source>
</evidence>
<dbReference type="Pfam" id="PF21192">
    <property type="entry name" value="OB_NMD3"/>
    <property type="match status" value="1"/>
</dbReference>
<keyword evidence="8" id="KW-0539">Nucleus</keyword>
<dbReference type="InterPro" id="IPR039768">
    <property type="entry name" value="Nmd3"/>
</dbReference>
<reference evidence="12" key="1">
    <citation type="submission" date="2021-01" db="EMBL/GenBank/DDBJ databases">
        <authorList>
            <person name="Corre E."/>
            <person name="Pelletier E."/>
            <person name="Niang G."/>
            <person name="Scheremetjew M."/>
            <person name="Finn R."/>
            <person name="Kale V."/>
            <person name="Holt S."/>
            <person name="Cochrane G."/>
            <person name="Meng A."/>
            <person name="Brown T."/>
            <person name="Cohen L."/>
        </authorList>
    </citation>
    <scope>NUCLEOTIDE SEQUENCE</scope>
    <source>
        <strain evidence="12">GSO104</strain>
    </source>
</reference>
<feature type="domain" description="Nmd3 N-terminal" evidence="10">
    <location>
        <begin position="28"/>
        <end position="293"/>
    </location>
</feature>
<evidence type="ECO:0000256" key="4">
    <source>
        <dbReference type="ARBA" id="ARBA00017035"/>
    </source>
</evidence>
<dbReference type="GO" id="GO:0015031">
    <property type="term" value="P:protein transport"/>
    <property type="evidence" value="ECO:0007669"/>
    <property type="project" value="UniProtKB-KW"/>
</dbReference>
<organism evidence="12">
    <name type="scientific">Ditylum brightwellii</name>
    <dbReference type="NCBI Taxonomy" id="49249"/>
    <lineage>
        <taxon>Eukaryota</taxon>
        <taxon>Sar</taxon>
        <taxon>Stramenopiles</taxon>
        <taxon>Ochrophyta</taxon>
        <taxon>Bacillariophyta</taxon>
        <taxon>Mediophyceae</taxon>
        <taxon>Lithodesmiophycidae</taxon>
        <taxon>Lithodesmiales</taxon>
        <taxon>Lithodesmiaceae</taxon>
        <taxon>Ditylum</taxon>
    </lineage>
</organism>
<sequence length="655" mass="72643">MADSYIHQDEAEIIGSATSSMRAIQIPCCLCGTMIHPNAANQCGSCLAQQFDLKTILQRGPGGSDLIIHQCRQCRRYERSENVKQFADYQLESPELLALCLKRIPALQPGSHKQSGASQIDGMMQNRNAVESIHLADAMWVWTEPNSMRLKIRLTVRANVIESPRTVTVQQRVLVEFRVAFKQCPDCNREYTNRTWQAIVQVRQKRATSDAPRKGLIMLEMALAKNAHIRRHIIRMQTTRNGFDFYFMSLPHAQMLSSFVARIVPMKIKTSKKLVSEDVKNNTANVKHTVTCDLVPLCRDDLVIADKAATKGGGGAGRLSGRLCLVTKVSSNVHFVDASPMRGGDVTDCFADLPPEKYWKAGAEKSYRVLLTSRALVRFIVLDVELCSGGNNQYHHQSSEEDHDLYAGPKSGVEKYALADVEVARESDFGHNDETFQCVTHLGNLLSVGDVVLGYDMVSSVLSSEAEWSVENAFNSSFVMPDIILVKKLTGSGGGGGETMDGGDTAENGDEKKPSRSKKSGTSKKRERRRMRGEKKAKELEETAARMGFFRGEKKGRELEEAAARMGFFDDADRMGEGAEEDDDGLMDEERAAFERELQNDPELAKELNEAEQELATRASEMKDESISEEEAKTNDSEEAGIDEEGGSNLSEKST</sequence>
<dbReference type="AlphaFoldDB" id="A0A6V2G493"/>
<gene>
    <name evidence="12" type="ORF">DBRI00130_LOCUS17280</name>
</gene>
<feature type="compositionally biased region" description="Basic and acidic residues" evidence="9">
    <location>
        <begin position="620"/>
        <end position="636"/>
    </location>
</feature>
<feature type="compositionally biased region" description="Basic and acidic residues" evidence="9">
    <location>
        <begin position="588"/>
        <end position="609"/>
    </location>
</feature>
<feature type="domain" description="60S ribosomal export protein NMD3 OB-fold" evidence="11">
    <location>
        <begin position="376"/>
        <end position="488"/>
    </location>
</feature>
<dbReference type="Pfam" id="PF04981">
    <property type="entry name" value="NMD3"/>
    <property type="match status" value="1"/>
</dbReference>
<proteinExistence type="inferred from homology"/>
<dbReference type="GO" id="GO:0000055">
    <property type="term" value="P:ribosomal large subunit export from nucleus"/>
    <property type="evidence" value="ECO:0007669"/>
    <property type="project" value="TreeGrafter"/>
</dbReference>
<keyword evidence="6" id="KW-0963">Cytoplasm</keyword>
<evidence type="ECO:0000256" key="6">
    <source>
        <dbReference type="ARBA" id="ARBA00022490"/>
    </source>
</evidence>
<feature type="compositionally biased region" description="Gly residues" evidence="9">
    <location>
        <begin position="491"/>
        <end position="500"/>
    </location>
</feature>
<evidence type="ECO:0000256" key="1">
    <source>
        <dbReference type="ARBA" id="ARBA00004123"/>
    </source>
</evidence>
<feature type="region of interest" description="Disordered" evidence="9">
    <location>
        <begin position="570"/>
        <end position="655"/>
    </location>
</feature>
<dbReference type="InterPro" id="IPR048898">
    <property type="entry name" value="OB_NMD3"/>
</dbReference>
<evidence type="ECO:0000256" key="5">
    <source>
        <dbReference type="ARBA" id="ARBA00022448"/>
    </source>
</evidence>
<protein>
    <recommendedName>
        <fullName evidence="4">60S ribosomal export protein NMD3</fullName>
    </recommendedName>
</protein>
<keyword evidence="5" id="KW-0813">Transport</keyword>
<comment type="similarity">
    <text evidence="3">Belongs to the NMD3 family.</text>
</comment>
<dbReference type="GO" id="GO:0043023">
    <property type="term" value="F:ribosomal large subunit binding"/>
    <property type="evidence" value="ECO:0007669"/>
    <property type="project" value="InterPro"/>
</dbReference>
<evidence type="ECO:0000256" key="7">
    <source>
        <dbReference type="ARBA" id="ARBA00022927"/>
    </source>
</evidence>
<name>A0A6V2G493_9STRA</name>
<evidence type="ECO:0000256" key="9">
    <source>
        <dbReference type="SAM" id="MobiDB-lite"/>
    </source>
</evidence>
<dbReference type="EMBL" id="HBNS01021810">
    <property type="protein sequence ID" value="CAE4611786.1"/>
    <property type="molecule type" value="Transcribed_RNA"/>
</dbReference>
<accession>A0A6V2G493</accession>
<feature type="compositionally biased region" description="Acidic residues" evidence="9">
    <location>
        <begin position="578"/>
        <end position="587"/>
    </location>
</feature>
<dbReference type="GO" id="GO:0005634">
    <property type="term" value="C:nucleus"/>
    <property type="evidence" value="ECO:0007669"/>
    <property type="project" value="UniProtKB-SubCell"/>
</dbReference>
<dbReference type="PANTHER" id="PTHR12746">
    <property type="entry name" value="NONSENSE-MEDIATED MRNA DECAY PROTEIN 3"/>
    <property type="match status" value="1"/>
</dbReference>
<feature type="compositionally biased region" description="Basic residues" evidence="9">
    <location>
        <begin position="515"/>
        <end position="533"/>
    </location>
</feature>
<dbReference type="InterPro" id="IPR007064">
    <property type="entry name" value="Nmd3_N"/>
</dbReference>
<dbReference type="PANTHER" id="PTHR12746:SF2">
    <property type="entry name" value="60S RIBOSOMAL EXPORT PROTEIN NMD3"/>
    <property type="match status" value="1"/>
</dbReference>